<evidence type="ECO:0000313" key="2">
    <source>
        <dbReference type="EMBL" id="PPV00222.1"/>
    </source>
</evidence>
<keyword evidence="3" id="KW-1185">Reference proteome</keyword>
<keyword evidence="1" id="KW-0472">Membrane</keyword>
<protein>
    <submittedName>
        <fullName evidence="2">Uncharacterized protein</fullName>
    </submittedName>
</protein>
<evidence type="ECO:0000256" key="1">
    <source>
        <dbReference type="SAM" id="Phobius"/>
    </source>
</evidence>
<keyword evidence="1" id="KW-0812">Transmembrane</keyword>
<dbReference type="RefSeq" id="WP_128415642.1">
    <property type="nucleotide sequence ID" value="NZ_MDEJ01000004.1"/>
</dbReference>
<accession>A0A2S7F413</accession>
<dbReference type="OrthoDB" id="5998922at2"/>
<organism evidence="2 3">
    <name type="scientific">Xanthomonas populi</name>
    <dbReference type="NCBI Taxonomy" id="53414"/>
    <lineage>
        <taxon>Bacteria</taxon>
        <taxon>Pseudomonadati</taxon>
        <taxon>Pseudomonadota</taxon>
        <taxon>Gammaproteobacteria</taxon>
        <taxon>Lysobacterales</taxon>
        <taxon>Lysobacteraceae</taxon>
        <taxon>Xanthomonas</taxon>
    </lineage>
</organism>
<evidence type="ECO:0000313" key="3">
    <source>
        <dbReference type="Proteomes" id="UP000239939"/>
    </source>
</evidence>
<dbReference type="EMBL" id="MDEJ01000004">
    <property type="protein sequence ID" value="PPV00222.1"/>
    <property type="molecule type" value="Genomic_DNA"/>
</dbReference>
<dbReference type="Proteomes" id="UP000239939">
    <property type="component" value="Unassembled WGS sequence"/>
</dbReference>
<name>A0A2S7F413_9XANT</name>
<feature type="transmembrane region" description="Helical" evidence="1">
    <location>
        <begin position="99"/>
        <end position="123"/>
    </location>
</feature>
<proteinExistence type="predicted"/>
<reference evidence="3" key="1">
    <citation type="submission" date="2016-08" db="EMBL/GenBank/DDBJ databases">
        <authorList>
            <person name="Merda D."/>
            <person name="Briand M."/>
            <person name="Taghouti G."/>
            <person name="Carrere S."/>
            <person name="Gouzy J."/>
            <person name="Portier P."/>
            <person name="Jacques M.-A."/>
            <person name="Fischer-Le Saux M."/>
        </authorList>
    </citation>
    <scope>NUCLEOTIDE SEQUENCE [LARGE SCALE GENOMIC DNA]</scope>
    <source>
        <strain evidence="3">CFBP1817</strain>
    </source>
</reference>
<dbReference type="AlphaFoldDB" id="A0A2S7F413"/>
<gene>
    <name evidence="2" type="ORF">XpopCFBP1817_01240</name>
</gene>
<keyword evidence="1" id="KW-1133">Transmembrane helix</keyword>
<feature type="transmembrane region" description="Helical" evidence="1">
    <location>
        <begin position="21"/>
        <end position="44"/>
    </location>
</feature>
<feature type="transmembrane region" description="Helical" evidence="1">
    <location>
        <begin position="64"/>
        <end position="87"/>
    </location>
</feature>
<feature type="transmembrane region" description="Helical" evidence="1">
    <location>
        <begin position="153"/>
        <end position="174"/>
    </location>
</feature>
<comment type="caution">
    <text evidence="2">The sequence shown here is derived from an EMBL/GenBank/DDBJ whole genome shotgun (WGS) entry which is preliminary data.</text>
</comment>
<sequence length="191" mass="20206">MNAPLPPSSRSRGGFVTPLAWVALLLGLVSAMGHLLQIMMIAMMPGATSMGLPEGITLPASWQWLIDHALSLSVAGAVLSAAFAWLSWALLQRREWARVGFVAVLLVTGLLNFGALALIGPLFEGAQAMLPADVLHGPAWPELQARLQATRQAAFLLTAIGVLALGCIHAALAWRLCTPGVRAEFAPSREV</sequence>